<feature type="domain" description="Chorismatase FkbO/Hyg5-like N-terminal" evidence="1">
    <location>
        <begin position="63"/>
        <end position="184"/>
    </location>
</feature>
<proteinExistence type="predicted"/>
<sequence>MISATSLAGLECGFEHAVTGAGRDGGLLGAIEYSSRVAGPIVRDGHPFMAMPMGDDEVTPFAEVWRTTTGVVTGQHRGLAYACDGEYLFLCGRTEEDADLVTATEEAYLAAFEVVRLLGYPHLARMWNMVHRINEPDERGGDVYGRFCKGRALAFERGGVPAELLPAATCVGSHGGGVAFYLLACRTPRATHIENPRQTPAYRYPPKYGVKAPSFARATYLAEPDGTGRMFVSGTASIIGSETVHKGDMTRQTTTTLENIAILVGRENLSRYGINADLTLRDLDAVKVYVKHKADIPMARRICADVFAEDAGVAYVNVDICRDDLLVEIEAVASRVHPS</sequence>
<dbReference type="Gene3D" id="3.30.1330.40">
    <property type="entry name" value="RutC-like"/>
    <property type="match status" value="1"/>
</dbReference>
<dbReference type="SUPFAM" id="SSF55298">
    <property type="entry name" value="YjgF-like"/>
    <property type="match status" value="1"/>
</dbReference>
<gene>
    <name evidence="2" type="ORF">ACFP1K_08495</name>
</gene>
<evidence type="ECO:0000313" key="3">
    <source>
        <dbReference type="Proteomes" id="UP001596137"/>
    </source>
</evidence>
<organism evidence="2 3">
    <name type="scientific">Sphaerisporangium aureirubrum</name>
    <dbReference type="NCBI Taxonomy" id="1544736"/>
    <lineage>
        <taxon>Bacteria</taxon>
        <taxon>Bacillati</taxon>
        <taxon>Actinomycetota</taxon>
        <taxon>Actinomycetes</taxon>
        <taxon>Streptosporangiales</taxon>
        <taxon>Streptosporangiaceae</taxon>
        <taxon>Sphaerisporangium</taxon>
    </lineage>
</organism>
<dbReference type="RefSeq" id="WP_380748753.1">
    <property type="nucleotide sequence ID" value="NZ_JBHSRF010000008.1"/>
</dbReference>
<dbReference type="InterPro" id="IPR031038">
    <property type="entry name" value="Chori_FkbO_Hyg5"/>
</dbReference>
<evidence type="ECO:0000313" key="2">
    <source>
        <dbReference type="EMBL" id="MFC6081194.1"/>
    </source>
</evidence>
<dbReference type="InterPro" id="IPR035959">
    <property type="entry name" value="RutC-like_sf"/>
</dbReference>
<comment type="caution">
    <text evidence="2">The sequence shown here is derived from an EMBL/GenBank/DDBJ whole genome shotgun (WGS) entry which is preliminary data.</text>
</comment>
<keyword evidence="3" id="KW-1185">Reference proteome</keyword>
<name>A0ABW1NEU1_9ACTN</name>
<dbReference type="EMBL" id="JBHSRF010000008">
    <property type="protein sequence ID" value="MFC6081194.1"/>
    <property type="molecule type" value="Genomic_DNA"/>
</dbReference>
<dbReference type="Pfam" id="PF21168">
    <property type="entry name" value="FkbO_Hyg5-like_N"/>
    <property type="match status" value="1"/>
</dbReference>
<reference evidence="3" key="1">
    <citation type="journal article" date="2019" name="Int. J. Syst. Evol. Microbiol.">
        <title>The Global Catalogue of Microorganisms (GCM) 10K type strain sequencing project: providing services to taxonomists for standard genome sequencing and annotation.</title>
        <authorList>
            <consortium name="The Broad Institute Genomics Platform"/>
            <consortium name="The Broad Institute Genome Sequencing Center for Infectious Disease"/>
            <person name="Wu L."/>
            <person name="Ma J."/>
        </authorList>
    </citation>
    <scope>NUCLEOTIDE SEQUENCE [LARGE SCALE GENOMIC DNA]</scope>
    <source>
        <strain evidence="3">JCM 30346</strain>
    </source>
</reference>
<accession>A0ABW1NEU1</accession>
<dbReference type="NCBIfam" id="TIGR04444">
    <property type="entry name" value="chori_FkbO_Hyg5"/>
    <property type="match status" value="1"/>
</dbReference>
<dbReference type="Proteomes" id="UP001596137">
    <property type="component" value="Unassembled WGS sequence"/>
</dbReference>
<dbReference type="InterPro" id="IPR049368">
    <property type="entry name" value="FkbO_Hyg5-like_N"/>
</dbReference>
<protein>
    <submittedName>
        <fullName evidence="2">FkbO/Hyg5 family chorismatase</fullName>
    </submittedName>
</protein>
<evidence type="ECO:0000259" key="1">
    <source>
        <dbReference type="Pfam" id="PF21168"/>
    </source>
</evidence>
<dbReference type="CDD" id="cd06153">
    <property type="entry name" value="YjgF_YER057c_UK114_like_5"/>
    <property type="match status" value="1"/>
</dbReference>